<feature type="transmembrane region" description="Helical" evidence="5">
    <location>
        <begin position="208"/>
        <end position="230"/>
    </location>
</feature>
<dbReference type="RefSeq" id="XP_013785298.1">
    <property type="nucleotide sequence ID" value="XM_013929844.2"/>
</dbReference>
<dbReference type="PANTHER" id="PTHR22911:SF6">
    <property type="entry name" value="SOLUTE CARRIER FAMILY 35 MEMBER G1"/>
    <property type="match status" value="1"/>
</dbReference>
<dbReference type="PANTHER" id="PTHR22911">
    <property type="entry name" value="ACYL-MALONYL CONDENSING ENZYME-RELATED"/>
    <property type="match status" value="1"/>
</dbReference>
<keyword evidence="7" id="KW-1185">Reference proteome</keyword>
<gene>
    <name evidence="8" type="primary">LOC106469357</name>
</gene>
<evidence type="ECO:0000256" key="4">
    <source>
        <dbReference type="ARBA" id="ARBA00023136"/>
    </source>
</evidence>
<evidence type="ECO:0000256" key="5">
    <source>
        <dbReference type="SAM" id="Phobius"/>
    </source>
</evidence>
<feature type="transmembrane region" description="Helical" evidence="5">
    <location>
        <begin position="53"/>
        <end position="71"/>
    </location>
</feature>
<name>A0ABM1BN21_LIMPO</name>
<dbReference type="Pfam" id="PF00892">
    <property type="entry name" value="EamA"/>
    <property type="match status" value="1"/>
</dbReference>
<evidence type="ECO:0000313" key="7">
    <source>
        <dbReference type="Proteomes" id="UP000694941"/>
    </source>
</evidence>
<proteinExistence type="predicted"/>
<evidence type="ECO:0000259" key="6">
    <source>
        <dbReference type="Pfam" id="PF00892"/>
    </source>
</evidence>
<feature type="transmembrane region" description="Helical" evidence="5">
    <location>
        <begin position="152"/>
        <end position="171"/>
    </location>
</feature>
<dbReference type="GeneID" id="106469357"/>
<evidence type="ECO:0000256" key="2">
    <source>
        <dbReference type="ARBA" id="ARBA00022692"/>
    </source>
</evidence>
<dbReference type="Proteomes" id="UP000694941">
    <property type="component" value="Unplaced"/>
</dbReference>
<feature type="transmembrane region" description="Helical" evidence="5">
    <location>
        <begin position="91"/>
        <end position="114"/>
    </location>
</feature>
<protein>
    <submittedName>
        <fullName evidence="8">Solute carrier family 35 member G1-like</fullName>
    </submittedName>
</protein>
<dbReference type="InterPro" id="IPR037185">
    <property type="entry name" value="EmrE-like"/>
</dbReference>
<feature type="transmembrane region" description="Helical" evidence="5">
    <location>
        <begin position="183"/>
        <end position="202"/>
    </location>
</feature>
<comment type="subcellular location">
    <subcellularLocation>
        <location evidence="1">Membrane</location>
        <topology evidence="1">Multi-pass membrane protein</topology>
    </subcellularLocation>
</comment>
<feature type="transmembrane region" description="Helical" evidence="5">
    <location>
        <begin position="20"/>
        <end position="41"/>
    </location>
</feature>
<accession>A0ABM1BN21</accession>
<evidence type="ECO:0000256" key="1">
    <source>
        <dbReference type="ARBA" id="ARBA00004141"/>
    </source>
</evidence>
<feature type="transmembrane region" description="Helical" evidence="5">
    <location>
        <begin position="121"/>
        <end position="140"/>
    </location>
</feature>
<evidence type="ECO:0000313" key="8">
    <source>
        <dbReference type="RefSeq" id="XP_013785298.1"/>
    </source>
</evidence>
<sequence length="247" mass="27666">MLLRCILDALTVYTRYSALHYLPIAEASVIIFSYPVTVSVFSRIILKDPLDALQVISAILTVVGVALVSKLPLELQQTNTLTSFFTSSDRIYGVSMAFISTVFNSFSIICSHWLKHTHAFVLLFNTGWISIFISLIVMFSEGKVLVIPCGEPSLLIVFCSMIEVVALTLLYKGQQTEQVGVATIVRAASHITFLFCWELFFFKEIPDIWSISGVTIVIFCIMCSSLRKYLLSLPLDASMRIKFSCFI</sequence>
<keyword evidence="4 5" id="KW-0472">Membrane</keyword>
<reference evidence="8" key="1">
    <citation type="submission" date="2025-08" db="UniProtKB">
        <authorList>
            <consortium name="RefSeq"/>
        </authorList>
    </citation>
    <scope>IDENTIFICATION</scope>
    <source>
        <tissue evidence="8">Muscle</tissue>
    </source>
</reference>
<organism evidence="7 8">
    <name type="scientific">Limulus polyphemus</name>
    <name type="common">Atlantic horseshoe crab</name>
    <dbReference type="NCBI Taxonomy" id="6850"/>
    <lineage>
        <taxon>Eukaryota</taxon>
        <taxon>Metazoa</taxon>
        <taxon>Ecdysozoa</taxon>
        <taxon>Arthropoda</taxon>
        <taxon>Chelicerata</taxon>
        <taxon>Merostomata</taxon>
        <taxon>Xiphosura</taxon>
        <taxon>Limulidae</taxon>
        <taxon>Limulus</taxon>
    </lineage>
</organism>
<dbReference type="InterPro" id="IPR000620">
    <property type="entry name" value="EamA_dom"/>
</dbReference>
<keyword evidence="3 5" id="KW-1133">Transmembrane helix</keyword>
<feature type="domain" description="EamA" evidence="6">
    <location>
        <begin position="5"/>
        <end position="69"/>
    </location>
</feature>
<dbReference type="SUPFAM" id="SSF103481">
    <property type="entry name" value="Multidrug resistance efflux transporter EmrE"/>
    <property type="match status" value="1"/>
</dbReference>
<evidence type="ECO:0000256" key="3">
    <source>
        <dbReference type="ARBA" id="ARBA00022989"/>
    </source>
</evidence>
<keyword evidence="2 5" id="KW-0812">Transmembrane</keyword>